<feature type="region of interest" description="Disordered" evidence="1">
    <location>
        <begin position="1"/>
        <end position="76"/>
    </location>
</feature>
<accession>A0A0A9XFJ5</accession>
<feature type="non-terminal residue" evidence="2">
    <location>
        <position position="120"/>
    </location>
</feature>
<gene>
    <name evidence="2" type="primary">SEC16B_5</name>
    <name evidence="2" type="ORF">CM83_105426</name>
</gene>
<name>A0A0A9XFJ5_LYGHE</name>
<feature type="non-terminal residue" evidence="2">
    <location>
        <position position="1"/>
    </location>
</feature>
<dbReference type="AlphaFoldDB" id="A0A0A9XFJ5"/>
<reference evidence="2" key="1">
    <citation type="journal article" date="2014" name="PLoS ONE">
        <title>Transcriptome-Based Identification of ABC Transporters in the Western Tarnished Plant Bug Lygus hesperus.</title>
        <authorList>
            <person name="Hull J.J."/>
            <person name="Chaney K."/>
            <person name="Geib S.M."/>
            <person name="Fabrick J.A."/>
            <person name="Brent C.S."/>
            <person name="Walsh D."/>
            <person name="Lavine L.C."/>
        </authorList>
    </citation>
    <scope>NUCLEOTIDE SEQUENCE</scope>
</reference>
<organism evidence="2">
    <name type="scientific">Lygus hesperus</name>
    <name type="common">Western plant bug</name>
    <dbReference type="NCBI Taxonomy" id="30085"/>
    <lineage>
        <taxon>Eukaryota</taxon>
        <taxon>Metazoa</taxon>
        <taxon>Ecdysozoa</taxon>
        <taxon>Arthropoda</taxon>
        <taxon>Hexapoda</taxon>
        <taxon>Insecta</taxon>
        <taxon>Pterygota</taxon>
        <taxon>Neoptera</taxon>
        <taxon>Paraneoptera</taxon>
        <taxon>Hemiptera</taxon>
        <taxon>Heteroptera</taxon>
        <taxon>Panheteroptera</taxon>
        <taxon>Cimicomorpha</taxon>
        <taxon>Miridae</taxon>
        <taxon>Mirini</taxon>
        <taxon>Lygus</taxon>
    </lineage>
</organism>
<protein>
    <submittedName>
        <fullName evidence="2">Protein transport protein Sec16B</fullName>
    </submittedName>
</protein>
<evidence type="ECO:0000256" key="1">
    <source>
        <dbReference type="SAM" id="MobiDB-lite"/>
    </source>
</evidence>
<proteinExistence type="predicted"/>
<sequence>DRGTTPLKIDTTDKAPVTEDVMTTEHTTGFSTEPESKTDLSEPVTSPKTEHPTTELSSTEAEEFSTPEGSEVELPHEEVEATESLKITPSFATTSTQVFIPGDKPLGLAKSISVVEALDE</sequence>
<evidence type="ECO:0000313" key="2">
    <source>
        <dbReference type="EMBL" id="JAG18744.1"/>
    </source>
</evidence>
<reference evidence="2" key="2">
    <citation type="submission" date="2014-07" db="EMBL/GenBank/DDBJ databases">
        <authorList>
            <person name="Hull J."/>
        </authorList>
    </citation>
    <scope>NUCLEOTIDE SEQUENCE</scope>
</reference>
<dbReference type="EMBL" id="GBHO01024860">
    <property type="protein sequence ID" value="JAG18744.1"/>
    <property type="molecule type" value="Transcribed_RNA"/>
</dbReference>
<feature type="compositionally biased region" description="Polar residues" evidence="1">
    <location>
        <begin position="24"/>
        <end position="33"/>
    </location>
</feature>